<evidence type="ECO:0000256" key="2">
    <source>
        <dbReference type="ARBA" id="ARBA00023295"/>
    </source>
</evidence>
<dbReference type="GO" id="GO:0004558">
    <property type="term" value="F:alpha-1,4-glucosidase activity"/>
    <property type="evidence" value="ECO:0007669"/>
    <property type="project" value="UniProtKB-EC"/>
</dbReference>
<dbReference type="RefSeq" id="WP_184752068.1">
    <property type="nucleotide sequence ID" value="NZ_BAAAJR010000001.1"/>
</dbReference>
<reference evidence="5 6" key="1">
    <citation type="submission" date="2020-08" db="EMBL/GenBank/DDBJ databases">
        <title>Sequencing the genomes of 1000 actinobacteria strains.</title>
        <authorList>
            <person name="Klenk H.-P."/>
        </authorList>
    </citation>
    <scope>NUCLEOTIDE SEQUENCE [LARGE SCALE GENOMIC DNA]</scope>
    <source>
        <strain evidence="5 6">DSM 12511</strain>
    </source>
</reference>
<comment type="caution">
    <text evidence="5">The sequence shown here is derived from an EMBL/GenBank/DDBJ whole genome shotgun (WGS) entry which is preliminary data.</text>
</comment>
<accession>A0A7X0FSV7</accession>
<feature type="domain" description="Glycosyl hydrolase family 13 catalytic" evidence="4">
    <location>
        <begin position="140"/>
        <end position="543"/>
    </location>
</feature>
<dbReference type="GO" id="GO:0005975">
    <property type="term" value="P:carbohydrate metabolic process"/>
    <property type="evidence" value="ECO:0007669"/>
    <property type="project" value="InterPro"/>
</dbReference>
<sequence>MTLLHAPLPGHPELPHHDGSPLHVSTQTPALGEEVRVRLRVPDAYPALRAVRTLSNPDHEPAWTDAVRLGRQGGWTWWEAPVVVANPRHGYRWLLVHESGRVEWLNQAGLSDLETRNTDDFALVAHPAPPAWMTEAVMYQVFPDRFARSAAADAHPVPDWAIPAAWDDPVEPTMPGRSQQFYGGDLDGIRERLDHLVGLGVNLLYLTPFFPAASNHRYDASNFTAVDPLLGGDEALIRLVDEAHARGIRVVGDLTSNHSGDRHEWFQAALGNPGAPEGDFYYFTDAACTRYESWLGTPTLPKFDWSSAELRRRFIEGPDSVVARWLKPPFSLDGWRIDVANMTGRLGDVDLNADVRQVIRRTMIDIDPETLLIAEITNDASGDLTGDGWHGAMTYPAFTRPLWAWLCEPSGAPYVTGEGHERTEPWFFGQPVDGIPRYDARRFAAAVTRFASGIPWRVRLGNMQTLDSHDTARFATNAPDDVIPAAVGLSMTLPGMPVLFAGDEFGLTGVDGEASRTPMPWGTESEPGVAERLDLYRELIALRRAHPALATGGLRWLHADETSLVFVRESADESVLVLASTADARITLPAGAVAGADHASLLFGDAALTADADGESVLASEGVTFAVWLLPGVAVPTGDDDGDA</sequence>
<dbReference type="CDD" id="cd02857">
    <property type="entry name" value="E_set_CDase_PDE_N"/>
    <property type="match status" value="1"/>
</dbReference>
<dbReference type="CDD" id="cd11338">
    <property type="entry name" value="AmyAc_CMD"/>
    <property type="match status" value="1"/>
</dbReference>
<dbReference type="InterPro" id="IPR013780">
    <property type="entry name" value="Glyco_hydro_b"/>
</dbReference>
<name>A0A7X0FSV7_9MICO</name>
<evidence type="ECO:0000256" key="1">
    <source>
        <dbReference type="ARBA" id="ARBA00022801"/>
    </source>
</evidence>
<gene>
    <name evidence="5" type="ORF">HD594_003222</name>
</gene>
<dbReference type="AlphaFoldDB" id="A0A7X0FSV7"/>
<protein>
    <submittedName>
        <fullName evidence="5">Alpha-glucosidase</fullName>
        <ecNumber evidence="5">3.2.1.20</ecNumber>
    </submittedName>
</protein>
<keyword evidence="1 5" id="KW-0378">Hydrolase</keyword>
<dbReference type="InterPro" id="IPR004185">
    <property type="entry name" value="Glyco_hydro_13_lg-like_dom"/>
</dbReference>
<dbReference type="Pfam" id="PF00128">
    <property type="entry name" value="Alpha-amylase"/>
    <property type="match status" value="1"/>
</dbReference>
<organism evidence="5 6">
    <name type="scientific">Microbacterium thalassium</name>
    <dbReference type="NCBI Taxonomy" id="362649"/>
    <lineage>
        <taxon>Bacteria</taxon>
        <taxon>Bacillati</taxon>
        <taxon>Actinomycetota</taxon>
        <taxon>Actinomycetes</taxon>
        <taxon>Micrococcales</taxon>
        <taxon>Microbacteriaceae</taxon>
        <taxon>Microbacterium</taxon>
    </lineage>
</organism>
<evidence type="ECO:0000313" key="5">
    <source>
        <dbReference type="EMBL" id="MBB6392909.1"/>
    </source>
</evidence>
<keyword evidence="2 5" id="KW-0326">Glycosidase</keyword>
<dbReference type="PANTHER" id="PTHR10357:SF210">
    <property type="entry name" value="MALTODEXTRIN GLUCOSIDASE"/>
    <property type="match status" value="1"/>
</dbReference>
<dbReference type="InterPro" id="IPR017853">
    <property type="entry name" value="GH"/>
</dbReference>
<dbReference type="SMART" id="SM00642">
    <property type="entry name" value="Aamy"/>
    <property type="match status" value="1"/>
</dbReference>
<dbReference type="EMBL" id="JACHML010000001">
    <property type="protein sequence ID" value="MBB6392909.1"/>
    <property type="molecule type" value="Genomic_DNA"/>
</dbReference>
<keyword evidence="6" id="KW-1185">Reference proteome</keyword>
<evidence type="ECO:0000259" key="4">
    <source>
        <dbReference type="SMART" id="SM00642"/>
    </source>
</evidence>
<dbReference type="PANTHER" id="PTHR10357">
    <property type="entry name" value="ALPHA-AMYLASE FAMILY MEMBER"/>
    <property type="match status" value="1"/>
</dbReference>
<evidence type="ECO:0000313" key="6">
    <source>
        <dbReference type="Proteomes" id="UP000537775"/>
    </source>
</evidence>
<dbReference type="InterPro" id="IPR006047">
    <property type="entry name" value="GH13_cat_dom"/>
</dbReference>
<feature type="region of interest" description="Disordered" evidence="3">
    <location>
        <begin position="1"/>
        <end position="26"/>
    </location>
</feature>
<dbReference type="Gene3D" id="3.20.20.80">
    <property type="entry name" value="Glycosidases"/>
    <property type="match status" value="1"/>
</dbReference>
<dbReference type="SUPFAM" id="SSF51445">
    <property type="entry name" value="(Trans)glycosidases"/>
    <property type="match status" value="1"/>
</dbReference>
<dbReference type="Proteomes" id="UP000537775">
    <property type="component" value="Unassembled WGS sequence"/>
</dbReference>
<evidence type="ECO:0000256" key="3">
    <source>
        <dbReference type="SAM" id="MobiDB-lite"/>
    </source>
</evidence>
<dbReference type="Gene3D" id="2.60.40.1180">
    <property type="entry name" value="Golgi alpha-mannosidase II"/>
    <property type="match status" value="1"/>
</dbReference>
<dbReference type="EC" id="3.2.1.20" evidence="5"/>
<proteinExistence type="predicted"/>